<evidence type="ECO:0000313" key="3">
    <source>
        <dbReference type="Proteomes" id="UP000250235"/>
    </source>
</evidence>
<feature type="compositionally biased region" description="Polar residues" evidence="1">
    <location>
        <begin position="66"/>
        <end position="75"/>
    </location>
</feature>
<keyword evidence="3" id="KW-1185">Reference proteome</keyword>
<reference evidence="2 3" key="1">
    <citation type="journal article" date="2015" name="Proc. Natl. Acad. Sci. U.S.A.">
        <title>The resurrection genome of Boea hygrometrica: A blueprint for survival of dehydration.</title>
        <authorList>
            <person name="Xiao L."/>
            <person name="Yang G."/>
            <person name="Zhang L."/>
            <person name="Yang X."/>
            <person name="Zhao S."/>
            <person name="Ji Z."/>
            <person name="Zhou Q."/>
            <person name="Hu M."/>
            <person name="Wang Y."/>
            <person name="Chen M."/>
            <person name="Xu Y."/>
            <person name="Jin H."/>
            <person name="Xiao X."/>
            <person name="Hu G."/>
            <person name="Bao F."/>
            <person name="Hu Y."/>
            <person name="Wan P."/>
            <person name="Li L."/>
            <person name="Deng X."/>
            <person name="Kuang T."/>
            <person name="Xiang C."/>
            <person name="Zhu J.K."/>
            <person name="Oliver M.J."/>
            <person name="He Y."/>
        </authorList>
    </citation>
    <scope>NUCLEOTIDE SEQUENCE [LARGE SCALE GENOMIC DNA]</scope>
    <source>
        <strain evidence="3">cv. XS01</strain>
    </source>
</reference>
<feature type="region of interest" description="Disordered" evidence="1">
    <location>
        <begin position="28"/>
        <end position="75"/>
    </location>
</feature>
<proteinExistence type="predicted"/>
<gene>
    <name evidence="2" type="ORF">F511_24956</name>
</gene>
<evidence type="ECO:0000256" key="1">
    <source>
        <dbReference type="SAM" id="MobiDB-lite"/>
    </source>
</evidence>
<dbReference type="EMBL" id="KQ987248">
    <property type="protein sequence ID" value="KZV57817.1"/>
    <property type="molecule type" value="Genomic_DNA"/>
</dbReference>
<protein>
    <submittedName>
        <fullName evidence="2">Uncharacterized protein</fullName>
    </submittedName>
</protein>
<accession>A0A2Z7DCT8</accession>
<dbReference type="Proteomes" id="UP000250235">
    <property type="component" value="Unassembled WGS sequence"/>
</dbReference>
<feature type="region of interest" description="Disordered" evidence="1">
    <location>
        <begin position="87"/>
        <end position="122"/>
    </location>
</feature>
<name>A0A2Z7DCT8_9LAMI</name>
<dbReference type="AlphaFoldDB" id="A0A2Z7DCT8"/>
<sequence>MTSRYINQQMRENLLLLIPCKKYVASVGGPVEHSPTEVKEKKRKVSSLPSQPEQASVSKPSMRGRQYSTRSSLRLVSRFSNTTADPVDLVSSSHISGDGSGHDNVVSSGSVSTEGDDGKTPPDSPVVYEEMYSDDQPVQQHGFFLPSCEAATARRASIEFSSEYPLLDSIATIFSESDAAQAKRTLLMAKLEDFHNKRCRLKLCSKRTSEALDKKLLSNKCETKAFVDELVSLKEDYGTWTREMKDSEYHKRSVY</sequence>
<evidence type="ECO:0000313" key="2">
    <source>
        <dbReference type="EMBL" id="KZV57817.1"/>
    </source>
</evidence>
<feature type="compositionally biased region" description="Polar residues" evidence="1">
    <location>
        <begin position="47"/>
        <end position="59"/>
    </location>
</feature>
<organism evidence="2 3">
    <name type="scientific">Dorcoceras hygrometricum</name>
    <dbReference type="NCBI Taxonomy" id="472368"/>
    <lineage>
        <taxon>Eukaryota</taxon>
        <taxon>Viridiplantae</taxon>
        <taxon>Streptophyta</taxon>
        <taxon>Embryophyta</taxon>
        <taxon>Tracheophyta</taxon>
        <taxon>Spermatophyta</taxon>
        <taxon>Magnoliopsida</taxon>
        <taxon>eudicotyledons</taxon>
        <taxon>Gunneridae</taxon>
        <taxon>Pentapetalae</taxon>
        <taxon>asterids</taxon>
        <taxon>lamiids</taxon>
        <taxon>Lamiales</taxon>
        <taxon>Gesneriaceae</taxon>
        <taxon>Didymocarpoideae</taxon>
        <taxon>Trichosporeae</taxon>
        <taxon>Loxocarpinae</taxon>
        <taxon>Dorcoceras</taxon>
    </lineage>
</organism>